<reference evidence="16" key="3">
    <citation type="submission" date="2025-09" db="UniProtKB">
        <authorList>
            <consortium name="Ensembl"/>
        </authorList>
    </citation>
    <scope>IDENTIFICATION</scope>
</reference>
<evidence type="ECO:0000256" key="10">
    <source>
        <dbReference type="ARBA" id="ARBA00023170"/>
    </source>
</evidence>
<keyword evidence="5" id="KW-0732">Signal</keyword>
<dbReference type="GO" id="GO:0008045">
    <property type="term" value="P:motor neuron axon guidance"/>
    <property type="evidence" value="ECO:0000318"/>
    <property type="project" value="GO_Central"/>
</dbReference>
<comment type="similarity">
    <text evidence="2">Belongs to the plexin family.</text>
</comment>
<dbReference type="GO" id="GO:0021537">
    <property type="term" value="P:telencephalon development"/>
    <property type="evidence" value="ECO:0007669"/>
    <property type="project" value="UniProtKB-ARBA"/>
</dbReference>
<dbReference type="InterPro" id="IPR013548">
    <property type="entry name" value="Plexin_cytoplasmic_RasGAP_dom"/>
</dbReference>
<organism evidence="16 17">
    <name type="scientific">Anolis carolinensis</name>
    <name type="common">Green anole</name>
    <name type="synonym">American chameleon</name>
    <dbReference type="NCBI Taxonomy" id="28377"/>
    <lineage>
        <taxon>Eukaryota</taxon>
        <taxon>Metazoa</taxon>
        <taxon>Chordata</taxon>
        <taxon>Craniata</taxon>
        <taxon>Vertebrata</taxon>
        <taxon>Euteleostomi</taxon>
        <taxon>Lepidosauria</taxon>
        <taxon>Squamata</taxon>
        <taxon>Bifurcata</taxon>
        <taxon>Unidentata</taxon>
        <taxon>Episquamata</taxon>
        <taxon>Toxicofera</taxon>
        <taxon>Iguania</taxon>
        <taxon>Dactyloidae</taxon>
        <taxon>Anolis</taxon>
    </lineage>
</organism>
<dbReference type="InterPro" id="IPR016201">
    <property type="entry name" value="PSI"/>
</dbReference>
<dbReference type="Pfam" id="PF01437">
    <property type="entry name" value="PSI"/>
    <property type="match status" value="2"/>
</dbReference>
<dbReference type="Gene3D" id="3.10.20.90">
    <property type="entry name" value="Phosphatidylinositol 3-kinase Catalytic Subunit, Chain A, domain 1"/>
    <property type="match status" value="1"/>
</dbReference>
<dbReference type="SUPFAM" id="SSF81296">
    <property type="entry name" value="E set domains"/>
    <property type="match status" value="4"/>
</dbReference>
<dbReference type="SUPFAM" id="SSF48350">
    <property type="entry name" value="GTPase activation domain, GAP"/>
    <property type="match status" value="1"/>
</dbReference>
<dbReference type="PANTHER" id="PTHR22625:SF32">
    <property type="entry name" value="PLEXIN-A3"/>
    <property type="match status" value="1"/>
</dbReference>
<comment type="subcellular location">
    <subcellularLocation>
        <location evidence="1">Cell membrane</location>
        <topology evidence="1">Single-pass type I membrane protein</topology>
    </subcellularLocation>
</comment>
<dbReference type="Gene3D" id="2.60.40.10">
    <property type="entry name" value="Immunoglobulins"/>
    <property type="match status" value="5"/>
</dbReference>
<dbReference type="GO" id="GO:0021637">
    <property type="term" value="P:trigeminal nerve structural organization"/>
    <property type="evidence" value="ECO:0007669"/>
    <property type="project" value="Ensembl"/>
</dbReference>
<keyword evidence="3" id="KW-1003">Cell membrane</keyword>
<keyword evidence="9" id="KW-1015">Disulfide bond</keyword>
<dbReference type="GO" id="GO:0002116">
    <property type="term" value="C:semaphorin receptor complex"/>
    <property type="evidence" value="ECO:0000318"/>
    <property type="project" value="GO_Central"/>
</dbReference>
<dbReference type="Gene3D" id="2.130.10.10">
    <property type="entry name" value="YVTN repeat-like/Quinoprotein amine dehydrogenase"/>
    <property type="match status" value="1"/>
</dbReference>
<dbReference type="Pfam" id="PF20170">
    <property type="entry name" value="Plexin_RBD"/>
    <property type="match status" value="1"/>
</dbReference>
<evidence type="ECO:0000256" key="1">
    <source>
        <dbReference type="ARBA" id="ARBA00004251"/>
    </source>
</evidence>
<dbReference type="GO" id="GO:0005886">
    <property type="term" value="C:plasma membrane"/>
    <property type="evidence" value="ECO:0000318"/>
    <property type="project" value="GO_Central"/>
</dbReference>
<dbReference type="FunFam" id="2.130.10.10:FF:000006">
    <property type="entry name" value="Plexin A2"/>
    <property type="match status" value="1"/>
</dbReference>
<dbReference type="GO" id="GO:0021628">
    <property type="term" value="P:olfactory nerve formation"/>
    <property type="evidence" value="ECO:0007669"/>
    <property type="project" value="Ensembl"/>
</dbReference>
<feature type="domain" description="Sema" evidence="15">
    <location>
        <begin position="40"/>
        <end position="531"/>
    </location>
</feature>
<dbReference type="FunFam" id="1.10.506.10:FF:000006">
    <property type="entry name" value="Plexin A1"/>
    <property type="match status" value="1"/>
</dbReference>
<evidence type="ECO:0000256" key="6">
    <source>
        <dbReference type="ARBA" id="ARBA00022737"/>
    </source>
</evidence>
<keyword evidence="11" id="KW-0325">Glycoprotein</keyword>
<dbReference type="InterPro" id="IPR008936">
    <property type="entry name" value="Rho_GTPase_activation_prot"/>
</dbReference>
<evidence type="ECO:0000256" key="14">
    <source>
        <dbReference type="SAM" id="Phobius"/>
    </source>
</evidence>
<dbReference type="InterPro" id="IPR001627">
    <property type="entry name" value="Semap_dom"/>
</dbReference>
<name>A0A803T471_ANOCA</name>
<keyword evidence="10" id="KW-0675">Receptor</keyword>
<protein>
    <submittedName>
        <fullName evidence="16">Plexin A3</fullName>
    </submittedName>
</protein>
<dbReference type="GO" id="GO:0071526">
    <property type="term" value="P:semaphorin-plexin signaling pathway"/>
    <property type="evidence" value="ECO:0000318"/>
    <property type="project" value="GO_Central"/>
</dbReference>
<keyword evidence="8 14" id="KW-0472">Membrane</keyword>
<keyword evidence="4 14" id="KW-0812">Transmembrane</keyword>
<dbReference type="SMART" id="SM00630">
    <property type="entry name" value="Sema"/>
    <property type="match status" value="1"/>
</dbReference>
<reference evidence="16" key="2">
    <citation type="submission" date="2025-08" db="UniProtKB">
        <authorList>
            <consortium name="Ensembl"/>
        </authorList>
    </citation>
    <scope>IDENTIFICATION</scope>
</reference>
<sequence>MHTSLVSVLSLSLKGPQPLKSMGSPVIMWWWWRLLTTTAAVLISLLPSVLGLLPTHTAFTVSDVALTHLAVHHDTGEVYLGAVNRIYKLSANLTQLRAHTTGPVPDDPRCYPPPGVRLCAHRLSPADNVNKLLLVDYVGNRLVACGSVWQGVCQLLQLEDLTKLGEPHQRKEHYLSGGREPDAMVGVIVEQPKEPSQFFVGTSIGGRSEYFPTLSSRRLTPNANSPEMFSLVYQDEFVSSQIKVPSDTLSLYPAFDIYYVSAFVSGGFVYFLTLQLDTAQTPLEPAGGPVGPGVTGGERFFSSKIVRLCANDTEFYSYVEFPLGCSKDGVEYRLVQAAQLAKAGQQLAQSLGIAEGQDVLYAAFSQGQKNRATPPRESLLCLFTLDEVNQHIRERIQSCYRGEGRLSLPWLLNKELPCINTPMQINGNFCGLVLNQPLGGLQVIEGRPLLEEKTEGMASVAAYTYRGHSVVFIGTRAGNLKKVRVDNPNEAHLYESVPVMPGEPLLRDMVLSPDQRYLYLLSQKQNCEQYLTCADCLGSRDPHCGWCVLHNRCCRESECPRASEPHRFTSTLTQCVQLLIEPNNISVTEPSIVLHLTVHNVPDLTAGVTCSFESLGESEGQLQVDGGIHCLSPTLRDEPPGEYGDVRTVRLQLLSKETGVEFASTNFVFYDCSLLRTCLSCVSSHYPCHWCKYRHTCTHNVAKCFFLEGRVNTTEGCPELLPGGEILIPVGVLQPITLRAKNLPQPQSGQKNYECVLGIQGRQQRVPAVRFNSSSVQCQNTSYWYDGEEVGELPLDFDVIWDGDFAIDKPPGFKALLYKCSAQRSSCGLCLKSDPRYECGWCVPERRCLLRPHCPASRQNWVPPGRRGARCAHPRITQVLPLTGPKEGGTRVTVWGENLGLHFFEVGVRVAGVRCSSLPAEYISAERLVCELEPSLLPDPPPGPVELCVGDCSADYRTQSDTPFTFVTPSFYGVDPERGPTSGGTKISLLGTHLDAGSNVSVAIRGAPCRLISWKRPHGRSAGEIVCLSPPSVLGPGPANLSLRIDRANISTNGTISFRYSPDPVVTAIEPAWSIANGSTSLTVSGTHLLTIQEPRVRAAYGGIETINSCQVLNDTVMLCKAPGIVPGEQALPLAGAHPNEFGFLLDDVFAVRTLNRSAFTYYPDPSFESFGPSGILEIKPGSHVVLKGRNLIPAVSGSTRLNYTVLIGGEPCTLTVSETQLLCDSPSQTGEQPVTILVGGLSFSPGTLHIYPEAALPLPALVGLGAGGSLLLGAIIGVLVAYKRKTRDADRTLKRLQLQMDNLESRVALECKEAFAELQTDINELTNNMDGVKIPFLDYRTYARRVLFPGVDDHPALQETSVSANTEKGLRLFGQLLHTRPFLLTFIHTLEGQRAFSMRDRGAVASLTMVALQGRLDYATGVLKQLLADLIEKNLQNRAHPKLLLRRTESVAEKMLTNWFTFLLHRFLKECAGEPLFMLFCAIKQQMEKGPIDAITGEARYSLSEDKLIRQQIDYKTLTLLCTPPEPPGGPAVPVKVLNCDSVTQVKEKLLDAVYRGGPYSQRPRAEDMELEWCQGNGGRTVLQDEDATSKIEGDWKRLNTLGHYQVADGSAVALVPRQASGYNIASSFTFTHSLSRYESLLRTSSSPESLRSRAPILTPDQDSGTRLWHLVKNHEHLGDPKEGERGSKMVSEIYLTRLLATKGTLQKFVDDLFETVFSTAHRASALPLPIKYMFDFLDEQAERRQIGDPDVRHTWKSNCLPLRFWVNVIKNPQFVFDIHKSSITDACLSVVAQTFMDSCSTSEHRLGKDSPSTKLLYAKDIPVYKGWVERYYRDITKMASISDQDMDAYLVEQSRQHAGEFNTLGALGELYSYVGRYRDEVRLHHNSPPFDLSSRFSTILQSVIQQCLSDINCTSVKAGV</sequence>
<dbReference type="GO" id="GO:0021860">
    <property type="term" value="P:pyramidal neuron development"/>
    <property type="evidence" value="ECO:0007669"/>
    <property type="project" value="Ensembl"/>
</dbReference>
<evidence type="ECO:0000256" key="3">
    <source>
        <dbReference type="ARBA" id="ARBA00022475"/>
    </source>
</evidence>
<dbReference type="CDD" id="cd01180">
    <property type="entry name" value="IPT_plexin_repeat1"/>
    <property type="match status" value="1"/>
</dbReference>
<dbReference type="CDD" id="cd12790">
    <property type="entry name" value="RasGAP_plexin_A"/>
    <property type="match status" value="1"/>
</dbReference>
<keyword evidence="6" id="KW-0677">Repeat</keyword>
<dbReference type="InterPro" id="IPR041362">
    <property type="entry name" value="TIG2_plexin"/>
</dbReference>
<evidence type="ECO:0000256" key="8">
    <source>
        <dbReference type="ARBA" id="ARBA00023136"/>
    </source>
</evidence>
<gene>
    <name evidence="16" type="primary">PLXNA3</name>
</gene>
<dbReference type="InParanoid" id="A0A803T471"/>
<evidence type="ECO:0000259" key="15">
    <source>
        <dbReference type="PROSITE" id="PS51004"/>
    </source>
</evidence>
<evidence type="ECO:0000256" key="4">
    <source>
        <dbReference type="ARBA" id="ARBA00022692"/>
    </source>
</evidence>
<dbReference type="SMART" id="SM00423">
    <property type="entry name" value="PSI"/>
    <property type="match status" value="3"/>
</dbReference>
<dbReference type="Proteomes" id="UP000001646">
    <property type="component" value="Chromosome 1"/>
</dbReference>
<dbReference type="GO" id="GO:0021828">
    <property type="term" value="P:gonadotrophin-releasing hormone neuronal migration to the hypothalamus"/>
    <property type="evidence" value="ECO:0007669"/>
    <property type="project" value="Ensembl"/>
</dbReference>
<dbReference type="FunFam" id="2.60.40.10:FF:000071">
    <property type="entry name" value="Plexin A2"/>
    <property type="match status" value="1"/>
</dbReference>
<dbReference type="FunFam" id="2.60.40.10:FF:000123">
    <property type="entry name" value="Plexin A1"/>
    <property type="match status" value="1"/>
</dbReference>
<evidence type="ECO:0000256" key="2">
    <source>
        <dbReference type="ARBA" id="ARBA00010297"/>
    </source>
</evidence>
<evidence type="ECO:0000256" key="7">
    <source>
        <dbReference type="ARBA" id="ARBA00022989"/>
    </source>
</evidence>
<evidence type="ECO:0000256" key="12">
    <source>
        <dbReference type="PROSITE-ProRule" id="PRU00352"/>
    </source>
</evidence>
<dbReference type="GO" id="GO:0007416">
    <property type="term" value="P:synapse assembly"/>
    <property type="evidence" value="ECO:0000318"/>
    <property type="project" value="GO_Central"/>
</dbReference>
<evidence type="ECO:0000313" key="17">
    <source>
        <dbReference type="Proteomes" id="UP000001646"/>
    </source>
</evidence>
<keyword evidence="17" id="KW-1185">Reference proteome</keyword>
<dbReference type="GO" id="GO:0050919">
    <property type="term" value="P:negative chemotaxis"/>
    <property type="evidence" value="ECO:0007669"/>
    <property type="project" value="Ensembl"/>
</dbReference>
<dbReference type="SMART" id="SM00429">
    <property type="entry name" value="IPT"/>
    <property type="match status" value="4"/>
</dbReference>
<dbReference type="InterPro" id="IPR041019">
    <property type="entry name" value="TIG1_plexin"/>
</dbReference>
<dbReference type="PROSITE" id="PS51004">
    <property type="entry name" value="SEMA"/>
    <property type="match status" value="1"/>
</dbReference>
<dbReference type="InterPro" id="IPR002165">
    <property type="entry name" value="Plexin_repeat"/>
</dbReference>
<dbReference type="Pfam" id="PF17960">
    <property type="entry name" value="TIG_plexin"/>
    <property type="match status" value="1"/>
</dbReference>
<dbReference type="Pfam" id="PF01833">
    <property type="entry name" value="TIG"/>
    <property type="match status" value="4"/>
</dbReference>
<dbReference type="GO" id="GO:0051495">
    <property type="term" value="P:positive regulation of cytoskeleton organization"/>
    <property type="evidence" value="ECO:0007669"/>
    <property type="project" value="Ensembl"/>
</dbReference>
<keyword evidence="13" id="KW-0175">Coiled coil</keyword>
<dbReference type="InterPro" id="IPR036352">
    <property type="entry name" value="Semap_dom_sf"/>
</dbReference>
<dbReference type="FunFam" id="2.60.40.10:FF:001973">
    <property type="entry name" value="Plexin A4, B"/>
    <property type="match status" value="1"/>
</dbReference>
<accession>A0A803T471</accession>
<dbReference type="InterPro" id="IPR015943">
    <property type="entry name" value="WD40/YVTN_repeat-like_dom_sf"/>
</dbReference>
<dbReference type="GO" id="GO:0030334">
    <property type="term" value="P:regulation of cell migration"/>
    <property type="evidence" value="ECO:0000318"/>
    <property type="project" value="GO_Central"/>
</dbReference>
<dbReference type="Pfam" id="PF18020">
    <property type="entry name" value="TIG_2"/>
    <property type="match status" value="1"/>
</dbReference>
<dbReference type="Pfam" id="PF01403">
    <property type="entry name" value="Sema"/>
    <property type="match status" value="1"/>
</dbReference>
<dbReference type="SUPFAM" id="SSF101912">
    <property type="entry name" value="Sema domain"/>
    <property type="match status" value="1"/>
</dbReference>
<feature type="coiled-coil region" evidence="13">
    <location>
        <begin position="1280"/>
        <end position="1329"/>
    </location>
</feature>
<dbReference type="InterPro" id="IPR014756">
    <property type="entry name" value="Ig_E-set"/>
</dbReference>
<dbReference type="FunFam" id="1.10.506.10:FF:000005">
    <property type="entry name" value="Plexin A1"/>
    <property type="match status" value="1"/>
</dbReference>
<dbReference type="GO" id="GO:0048843">
    <property type="term" value="P:negative regulation of axon extension involved in axon guidance"/>
    <property type="evidence" value="ECO:0007669"/>
    <property type="project" value="Ensembl"/>
</dbReference>
<proteinExistence type="inferred from homology"/>
<dbReference type="FunFam" id="2.60.40.10:FF:000329">
    <property type="entry name" value="Plexin A4"/>
    <property type="match status" value="1"/>
</dbReference>
<dbReference type="GO" id="GO:0021785">
    <property type="term" value="P:branchiomotor neuron axon guidance"/>
    <property type="evidence" value="ECO:0007669"/>
    <property type="project" value="Ensembl"/>
</dbReference>
<evidence type="ECO:0000313" key="16">
    <source>
        <dbReference type="Ensembl" id="ENSACAP00000030011.1"/>
    </source>
</evidence>
<dbReference type="GeneTree" id="ENSGT01050000244850"/>
<comment type="caution">
    <text evidence="12">Lacks conserved residue(s) required for the propagation of feature annotation.</text>
</comment>
<dbReference type="Gene3D" id="1.10.506.10">
    <property type="entry name" value="GTPase Activation - p120gap, domain 1"/>
    <property type="match status" value="2"/>
</dbReference>
<dbReference type="SUPFAM" id="SSF103575">
    <property type="entry name" value="Plexin repeat"/>
    <property type="match status" value="2"/>
</dbReference>
<dbReference type="InterPro" id="IPR046800">
    <property type="entry name" value="Plexin_RBD"/>
</dbReference>
<evidence type="ECO:0000256" key="5">
    <source>
        <dbReference type="ARBA" id="ARBA00022729"/>
    </source>
</evidence>
<dbReference type="InterPro" id="IPR031148">
    <property type="entry name" value="Plexin"/>
</dbReference>
<dbReference type="CDD" id="cd00603">
    <property type="entry name" value="IPT_PCSR"/>
    <property type="match status" value="1"/>
</dbReference>
<dbReference type="GO" id="GO:0048846">
    <property type="term" value="P:axon extension involved in axon guidance"/>
    <property type="evidence" value="ECO:0007669"/>
    <property type="project" value="Ensembl"/>
</dbReference>
<dbReference type="GO" id="GO:0021612">
    <property type="term" value="P:facial nerve structural organization"/>
    <property type="evidence" value="ECO:0007669"/>
    <property type="project" value="Ensembl"/>
</dbReference>
<dbReference type="Pfam" id="PF08337">
    <property type="entry name" value="Plexin_cytopl"/>
    <property type="match status" value="1"/>
</dbReference>
<dbReference type="InterPro" id="IPR013783">
    <property type="entry name" value="Ig-like_fold"/>
</dbReference>
<evidence type="ECO:0000256" key="9">
    <source>
        <dbReference type="ARBA" id="ARBA00023157"/>
    </source>
</evidence>
<reference evidence="16 17" key="1">
    <citation type="submission" date="2009-12" db="EMBL/GenBank/DDBJ databases">
        <title>The Genome Sequence of Anolis carolinensis (Green Anole Lizard).</title>
        <authorList>
            <consortium name="The Genome Sequencing Platform"/>
            <person name="Di Palma F."/>
            <person name="Alfoldi J."/>
            <person name="Heiman D."/>
            <person name="Young S."/>
            <person name="Grabherr M."/>
            <person name="Johnson J."/>
            <person name="Lander E.S."/>
            <person name="Lindblad-Toh K."/>
        </authorList>
    </citation>
    <scope>NUCLEOTIDE SEQUENCE [LARGE SCALE GENOMIC DNA]</scope>
    <source>
        <strain evidence="16 17">JBL SC #1</strain>
    </source>
</reference>
<dbReference type="InterPro" id="IPR002909">
    <property type="entry name" value="IPT_dom"/>
</dbReference>
<dbReference type="Bgee" id="ENSACAG00000005063">
    <property type="expression patterns" value="Expressed in embryonic post-anal tail and 9 other cell types or tissues"/>
</dbReference>
<feature type="transmembrane region" description="Helical" evidence="14">
    <location>
        <begin position="31"/>
        <end position="53"/>
    </location>
</feature>
<evidence type="ECO:0000256" key="13">
    <source>
        <dbReference type="SAM" id="Coils"/>
    </source>
</evidence>
<evidence type="ECO:0000256" key="11">
    <source>
        <dbReference type="ARBA" id="ARBA00023180"/>
    </source>
</evidence>
<dbReference type="Ensembl" id="ENSACAT00000057036.1">
    <property type="protein sequence ID" value="ENSACAP00000030011.1"/>
    <property type="gene ID" value="ENSACAG00000005063.4"/>
</dbReference>
<dbReference type="Pfam" id="PF24479">
    <property type="entry name" value="PSI_PlexinA-B"/>
    <property type="match status" value="1"/>
</dbReference>
<keyword evidence="7 14" id="KW-1133">Transmembrane helix</keyword>
<dbReference type="CDD" id="cd01181">
    <property type="entry name" value="IPT_plexin_repeat3"/>
    <property type="match status" value="1"/>
</dbReference>
<dbReference type="GO" id="GO:0017154">
    <property type="term" value="F:semaphorin receptor activity"/>
    <property type="evidence" value="ECO:0000318"/>
    <property type="project" value="GO_Central"/>
</dbReference>
<dbReference type="PANTHER" id="PTHR22625">
    <property type="entry name" value="PLEXIN"/>
    <property type="match status" value="1"/>
</dbReference>